<dbReference type="HOGENOM" id="CLU_726489_0_0_1"/>
<reference evidence="5" key="1">
    <citation type="journal article" date="2010" name="Science">
        <title>Signatures of adaptation to obligate biotrophy in the Hyaloperonospora arabidopsidis genome.</title>
        <authorList>
            <person name="Baxter L."/>
            <person name="Tripathy S."/>
            <person name="Ishaque N."/>
            <person name="Boot N."/>
            <person name="Cabral A."/>
            <person name="Kemen E."/>
            <person name="Thines M."/>
            <person name="Ah-Fong A."/>
            <person name="Anderson R."/>
            <person name="Badejoko W."/>
            <person name="Bittner-Eddy P."/>
            <person name="Boore J.L."/>
            <person name="Chibucos M.C."/>
            <person name="Coates M."/>
            <person name="Dehal P."/>
            <person name="Delehaunty K."/>
            <person name="Dong S."/>
            <person name="Downton P."/>
            <person name="Dumas B."/>
            <person name="Fabro G."/>
            <person name="Fronick C."/>
            <person name="Fuerstenberg S.I."/>
            <person name="Fulton L."/>
            <person name="Gaulin E."/>
            <person name="Govers F."/>
            <person name="Hughes L."/>
            <person name="Humphray S."/>
            <person name="Jiang R.H."/>
            <person name="Judelson H."/>
            <person name="Kamoun S."/>
            <person name="Kyung K."/>
            <person name="Meijer H."/>
            <person name="Minx P."/>
            <person name="Morris P."/>
            <person name="Nelson J."/>
            <person name="Phuntumart V."/>
            <person name="Qutob D."/>
            <person name="Rehmany A."/>
            <person name="Rougon-Cardoso A."/>
            <person name="Ryden P."/>
            <person name="Torto-Alalibo T."/>
            <person name="Studholme D."/>
            <person name="Wang Y."/>
            <person name="Win J."/>
            <person name="Wood J."/>
            <person name="Clifton S.W."/>
            <person name="Rogers J."/>
            <person name="Van den Ackerveken G."/>
            <person name="Jones J.D."/>
            <person name="McDowell J.M."/>
            <person name="Beynon J."/>
            <person name="Tyler B.M."/>
        </authorList>
    </citation>
    <scope>NUCLEOTIDE SEQUENCE [LARGE SCALE GENOMIC DNA]</scope>
    <source>
        <strain evidence="5">Emoy2</strain>
    </source>
</reference>
<dbReference type="eggNOG" id="ENOG502QTS4">
    <property type="taxonomic scope" value="Eukaryota"/>
</dbReference>
<keyword evidence="1" id="KW-0479">Metal-binding</keyword>
<dbReference type="GO" id="GO:0008270">
    <property type="term" value="F:zinc ion binding"/>
    <property type="evidence" value="ECO:0007669"/>
    <property type="project" value="UniProtKB-KW"/>
</dbReference>
<protein>
    <recommendedName>
        <fullName evidence="6">C2H2-type domain-containing protein</fullName>
    </recommendedName>
</protein>
<evidence type="ECO:0000259" key="2">
    <source>
        <dbReference type="PROSITE" id="PS50157"/>
    </source>
</evidence>
<dbReference type="InParanoid" id="M4C0J6"/>
<evidence type="ECO:0000256" key="1">
    <source>
        <dbReference type="PROSITE-ProRule" id="PRU00042"/>
    </source>
</evidence>
<name>M4C0J6_HYAAE</name>
<dbReference type="EnsemblProtists" id="HpaT812446">
    <property type="protein sequence ID" value="HpaP812446"/>
    <property type="gene ID" value="HpaG812446"/>
</dbReference>
<keyword evidence="1" id="KW-0862">Zinc</keyword>
<feature type="domain" description="T-SNARE coiled-coil homology" evidence="3">
    <location>
        <begin position="166"/>
        <end position="228"/>
    </location>
</feature>
<keyword evidence="1" id="KW-0863">Zinc-finger</keyword>
<accession>M4C0J6</accession>
<evidence type="ECO:0000259" key="3">
    <source>
        <dbReference type="PROSITE" id="PS50192"/>
    </source>
</evidence>
<dbReference type="PROSITE" id="PS00028">
    <property type="entry name" value="ZINC_FINGER_C2H2_1"/>
    <property type="match status" value="1"/>
</dbReference>
<evidence type="ECO:0000313" key="4">
    <source>
        <dbReference type="EnsemblProtists" id="HpaP812446"/>
    </source>
</evidence>
<keyword evidence="5" id="KW-1185">Reference proteome</keyword>
<dbReference type="SUPFAM" id="SSF58038">
    <property type="entry name" value="SNARE fusion complex"/>
    <property type="match status" value="2"/>
</dbReference>
<evidence type="ECO:0000313" key="5">
    <source>
        <dbReference type="Proteomes" id="UP000011713"/>
    </source>
</evidence>
<evidence type="ECO:0008006" key="6">
    <source>
        <dbReference type="Google" id="ProtNLM"/>
    </source>
</evidence>
<dbReference type="Gene3D" id="1.20.5.110">
    <property type="match status" value="2"/>
</dbReference>
<dbReference type="PROSITE" id="PS50192">
    <property type="entry name" value="T_SNARE"/>
    <property type="match status" value="1"/>
</dbReference>
<organism evidence="4 5">
    <name type="scientific">Hyaloperonospora arabidopsidis (strain Emoy2)</name>
    <name type="common">Downy mildew agent</name>
    <name type="synonym">Peronospora arabidopsidis</name>
    <dbReference type="NCBI Taxonomy" id="559515"/>
    <lineage>
        <taxon>Eukaryota</taxon>
        <taxon>Sar</taxon>
        <taxon>Stramenopiles</taxon>
        <taxon>Oomycota</taxon>
        <taxon>Peronosporomycetes</taxon>
        <taxon>Peronosporales</taxon>
        <taxon>Peronosporaceae</taxon>
        <taxon>Hyaloperonospora</taxon>
    </lineage>
</organism>
<dbReference type="VEuPathDB" id="FungiDB:HpaG812446"/>
<dbReference type="EMBL" id="JH598077">
    <property type="status" value="NOT_ANNOTATED_CDS"/>
    <property type="molecule type" value="Genomic_DNA"/>
</dbReference>
<dbReference type="AlphaFoldDB" id="M4C0J6"/>
<sequence>MTQNLAKIVKMSVSREEKVVSRLEWQQRHTQALRDTAESLQIAKATAHTLSMQMEQMGHSERMLDETQAAVDVSKRVLRGMTWSGWLYNKMSSVPPLLTNHVSNEIAMGFICPECKITFESAEHLRLHYSSVHEKVSDKEEFTISARQRNEERVQKSYEQDQEAVNALNNMHDQFLRDLEPQIIELKEHSLALGSALDAQNEQLDRLDSKIGRVHQDMKKVGIQANKLVGKKIPVMFRFRCALQEARSGKFLRDVDGEALLGAHVVMDGCAFRAYTLGDDSNVWGFQSEKSSNFLGINRYGNLKVRGADLDSYEQFLVECKLSTPIFSLSSYFGLGGWIAVKGSADSKNLTIIRGTPENKPSAACFKIIRLDDGTKKKSR</sequence>
<dbReference type="PROSITE" id="PS50157">
    <property type="entry name" value="ZINC_FINGER_C2H2_2"/>
    <property type="match status" value="1"/>
</dbReference>
<proteinExistence type="predicted"/>
<dbReference type="InterPro" id="IPR013087">
    <property type="entry name" value="Znf_C2H2_type"/>
</dbReference>
<dbReference type="OMA" id="YEQFAID"/>
<dbReference type="SMART" id="SM00355">
    <property type="entry name" value="ZnF_C2H2"/>
    <property type="match status" value="1"/>
</dbReference>
<reference evidence="4" key="2">
    <citation type="submission" date="2015-06" db="UniProtKB">
        <authorList>
            <consortium name="EnsemblProtists"/>
        </authorList>
    </citation>
    <scope>IDENTIFICATION</scope>
    <source>
        <strain evidence="4">Emoy2</strain>
    </source>
</reference>
<dbReference type="InterPro" id="IPR000727">
    <property type="entry name" value="T_SNARE_dom"/>
</dbReference>
<dbReference type="SMART" id="SM00397">
    <property type="entry name" value="t_SNARE"/>
    <property type="match status" value="2"/>
</dbReference>
<dbReference type="Proteomes" id="UP000011713">
    <property type="component" value="Unassembled WGS sequence"/>
</dbReference>
<feature type="domain" description="C2H2-type" evidence="2">
    <location>
        <begin position="110"/>
        <end position="133"/>
    </location>
</feature>